<sequence>MNKLNNNIIELISNHTSCRKYSDKKIDEKVLREILNKSQYASTSSFLQLYSVIRVKNDENRKKIAYLAGEQKYIETAAEFLIFCADLNRIEKIALNYDIKVDTGYIESFITATVDASLYAENVILAAESLGIGGVFIGGIRNNPREISNLLKIPKNVYPVFGMCLGYPEDDFNQSKKPRLPLDIVLKEDYYYEDDKKSLEEYDEKIKTYYIKRTNGKINSTWTEQVSKRMEGENRPHMKKYLEDQDLNNK</sequence>
<evidence type="ECO:0000256" key="3">
    <source>
        <dbReference type="ARBA" id="ARBA00022643"/>
    </source>
</evidence>
<keyword evidence="2 5" id="KW-0285">Flavoprotein</keyword>
<gene>
    <name evidence="8" type="primary">nfsA_2</name>
    <name evidence="8" type="ORF">HLPR_22030</name>
</gene>
<dbReference type="EMBL" id="AP028654">
    <property type="protein sequence ID" value="BEP29872.1"/>
    <property type="molecule type" value="Genomic_DNA"/>
</dbReference>
<proteinExistence type="inferred from homology"/>
<name>A0AAU9EAR8_9FIRM</name>
<reference evidence="8 9" key="1">
    <citation type="submission" date="2023-08" db="EMBL/GenBank/DDBJ databases">
        <title>Helicovermis profunda gen. nov., sp. nov., a novel mesophilic, fermentative bacterium within the Bacillota from a deep-sea hydrothermal vent chimney.</title>
        <authorList>
            <person name="Miyazaki U."/>
            <person name="Mizutani D."/>
            <person name="Hashimoto Y."/>
            <person name="Tame A."/>
            <person name="Sawayama S."/>
            <person name="Miyazaki J."/>
            <person name="Takai K."/>
            <person name="Nakagawa S."/>
        </authorList>
    </citation>
    <scope>NUCLEOTIDE SEQUENCE [LARGE SCALE GENOMIC DNA]</scope>
    <source>
        <strain evidence="8 9">S502</strain>
    </source>
</reference>
<dbReference type="InterPro" id="IPR000415">
    <property type="entry name" value="Nitroreductase-like"/>
</dbReference>
<dbReference type="PANTHER" id="PTHR43425:SF2">
    <property type="entry name" value="OXYGEN-INSENSITIVE NADPH NITROREDUCTASE"/>
    <property type="match status" value="1"/>
</dbReference>
<dbReference type="Gene3D" id="3.40.109.10">
    <property type="entry name" value="NADH Oxidase"/>
    <property type="match status" value="1"/>
</dbReference>
<dbReference type="AlphaFoldDB" id="A0AAU9EAR8"/>
<dbReference type="PIRSF" id="PIRSF005426">
    <property type="entry name" value="Frp"/>
    <property type="match status" value="1"/>
</dbReference>
<evidence type="ECO:0000256" key="2">
    <source>
        <dbReference type="ARBA" id="ARBA00022630"/>
    </source>
</evidence>
<dbReference type="Proteomes" id="UP001321786">
    <property type="component" value="Chromosome"/>
</dbReference>
<accession>A0AAU9EAR8</accession>
<organism evidence="8 9">
    <name type="scientific">Helicovermis profundi</name>
    <dbReference type="NCBI Taxonomy" id="3065157"/>
    <lineage>
        <taxon>Bacteria</taxon>
        <taxon>Bacillati</taxon>
        <taxon>Bacillota</taxon>
        <taxon>Clostridia</taxon>
        <taxon>Helicovermis</taxon>
    </lineage>
</organism>
<dbReference type="NCBIfam" id="NF008033">
    <property type="entry name" value="PRK10765.1"/>
    <property type="match status" value="1"/>
</dbReference>
<evidence type="ECO:0000256" key="5">
    <source>
        <dbReference type="PIRNR" id="PIRNR005426"/>
    </source>
</evidence>
<keyword evidence="5" id="KW-0521">NADP</keyword>
<dbReference type="InterPro" id="IPR029479">
    <property type="entry name" value="Nitroreductase"/>
</dbReference>
<dbReference type="InterPro" id="IPR016446">
    <property type="entry name" value="Flavin_OxRdtase_Frp"/>
</dbReference>
<keyword evidence="3 5" id="KW-0288">FMN</keyword>
<dbReference type="KEGG" id="hprf:HLPR_22030"/>
<keyword evidence="4 5" id="KW-0560">Oxidoreductase</keyword>
<evidence type="ECO:0000256" key="4">
    <source>
        <dbReference type="ARBA" id="ARBA00023002"/>
    </source>
</evidence>
<dbReference type="GO" id="GO:0016491">
    <property type="term" value="F:oxidoreductase activity"/>
    <property type="evidence" value="ECO:0007669"/>
    <property type="project" value="UniProtKB-UniRule"/>
</dbReference>
<keyword evidence="9" id="KW-1185">Reference proteome</keyword>
<evidence type="ECO:0000256" key="6">
    <source>
        <dbReference type="SAM" id="MobiDB-lite"/>
    </source>
</evidence>
<evidence type="ECO:0000259" key="7">
    <source>
        <dbReference type="Pfam" id="PF00881"/>
    </source>
</evidence>
<protein>
    <submittedName>
        <fullName evidence="8">Oxygen-insensitive NADPH nitroreductase</fullName>
    </submittedName>
</protein>
<evidence type="ECO:0000256" key="1">
    <source>
        <dbReference type="ARBA" id="ARBA00008366"/>
    </source>
</evidence>
<evidence type="ECO:0000313" key="8">
    <source>
        <dbReference type="EMBL" id="BEP29872.1"/>
    </source>
</evidence>
<feature type="domain" description="Nitroreductase" evidence="7">
    <location>
        <begin position="12"/>
        <end position="167"/>
    </location>
</feature>
<dbReference type="Pfam" id="PF00881">
    <property type="entry name" value="Nitroreductase"/>
    <property type="match status" value="1"/>
</dbReference>
<comment type="similarity">
    <text evidence="1 5">Belongs to the flavin oxidoreductase frp family.</text>
</comment>
<evidence type="ECO:0000313" key="9">
    <source>
        <dbReference type="Proteomes" id="UP001321786"/>
    </source>
</evidence>
<dbReference type="PANTHER" id="PTHR43425">
    <property type="entry name" value="OXYGEN-INSENSITIVE NADPH NITROREDUCTASE"/>
    <property type="match status" value="1"/>
</dbReference>
<feature type="region of interest" description="Disordered" evidence="6">
    <location>
        <begin position="226"/>
        <end position="250"/>
    </location>
</feature>
<dbReference type="SUPFAM" id="SSF55469">
    <property type="entry name" value="FMN-dependent nitroreductase-like"/>
    <property type="match status" value="1"/>
</dbReference>
<dbReference type="RefSeq" id="WP_338535483.1">
    <property type="nucleotide sequence ID" value="NZ_AP028654.1"/>
</dbReference>
<dbReference type="CDD" id="cd02146">
    <property type="entry name" value="NfsA-like"/>
    <property type="match status" value="1"/>
</dbReference>